<name>W9RRK2_9ROSA</name>
<evidence type="ECO:0000313" key="1">
    <source>
        <dbReference type="EMBL" id="EXB89124.1"/>
    </source>
</evidence>
<gene>
    <name evidence="1" type="ORF">L484_016685</name>
</gene>
<dbReference type="PANTHER" id="PTHR34456">
    <property type="entry name" value="MITOVIRUS RNA-DEPENDENT RNA POLYMERASE"/>
    <property type="match status" value="1"/>
</dbReference>
<accession>W9RRK2</accession>
<dbReference type="PANTHER" id="PTHR34456:SF13">
    <property type="entry name" value="REVERSE TRANSCRIPTASE DOMAIN-CONTAINING PROTEIN"/>
    <property type="match status" value="1"/>
</dbReference>
<sequence>MGEKVRKESFSRLFQIQHNPHIIYRSLQNDITTYWALFALSHHYLVWLANELPLPQNRPFTRYAVLGDDIVIADPKVIPGI</sequence>
<dbReference type="Pfam" id="PF05919">
    <property type="entry name" value="Mitovir_RNA_pol"/>
    <property type="match status" value="1"/>
</dbReference>
<evidence type="ECO:0000313" key="2">
    <source>
        <dbReference type="Proteomes" id="UP000030645"/>
    </source>
</evidence>
<reference evidence="2" key="1">
    <citation type="submission" date="2013-01" db="EMBL/GenBank/DDBJ databases">
        <title>Draft Genome Sequence of a Mulberry Tree, Morus notabilis C.K. Schneid.</title>
        <authorList>
            <person name="He N."/>
            <person name="Zhao S."/>
        </authorList>
    </citation>
    <scope>NUCLEOTIDE SEQUENCE</scope>
</reference>
<protein>
    <submittedName>
        <fullName evidence="1">Uncharacterized protein</fullName>
    </submittedName>
</protein>
<keyword evidence="2" id="KW-1185">Reference proteome</keyword>
<dbReference type="AlphaFoldDB" id="W9RRK2"/>
<dbReference type="Proteomes" id="UP000030645">
    <property type="component" value="Unassembled WGS sequence"/>
</dbReference>
<dbReference type="EMBL" id="KE345003">
    <property type="protein sequence ID" value="EXB89124.1"/>
    <property type="molecule type" value="Genomic_DNA"/>
</dbReference>
<proteinExistence type="predicted"/>
<dbReference type="InterPro" id="IPR008686">
    <property type="entry name" value="RNA_pol_mitovir"/>
</dbReference>
<organism evidence="1 2">
    <name type="scientific">Morus notabilis</name>
    <dbReference type="NCBI Taxonomy" id="981085"/>
    <lineage>
        <taxon>Eukaryota</taxon>
        <taxon>Viridiplantae</taxon>
        <taxon>Streptophyta</taxon>
        <taxon>Embryophyta</taxon>
        <taxon>Tracheophyta</taxon>
        <taxon>Spermatophyta</taxon>
        <taxon>Magnoliopsida</taxon>
        <taxon>eudicotyledons</taxon>
        <taxon>Gunneridae</taxon>
        <taxon>Pentapetalae</taxon>
        <taxon>rosids</taxon>
        <taxon>fabids</taxon>
        <taxon>Rosales</taxon>
        <taxon>Moraceae</taxon>
        <taxon>Moreae</taxon>
        <taxon>Morus</taxon>
    </lineage>
</organism>